<dbReference type="Pfam" id="PF07944">
    <property type="entry name" value="Beta-AFase-like_GH127_cat"/>
    <property type="match status" value="1"/>
</dbReference>
<dbReference type="STRING" id="743718.Isova_0795"/>
<dbReference type="Pfam" id="PF20736">
    <property type="entry name" value="Glyco_hydro127M"/>
    <property type="match status" value="1"/>
</dbReference>
<dbReference type="InterPro" id="IPR049046">
    <property type="entry name" value="Beta-AFase-like_GH127_middle"/>
</dbReference>
<evidence type="ECO:0000259" key="4">
    <source>
        <dbReference type="Pfam" id="PF20737"/>
    </source>
</evidence>
<evidence type="ECO:0000259" key="2">
    <source>
        <dbReference type="Pfam" id="PF07944"/>
    </source>
</evidence>
<keyword evidence="6" id="KW-1185">Reference proteome</keyword>
<feature type="domain" description="Non-reducing end beta-L-arabinofuranosidase-like GH127 middle" evidence="3">
    <location>
        <begin position="433"/>
        <end position="532"/>
    </location>
</feature>
<dbReference type="Pfam" id="PF20737">
    <property type="entry name" value="Glyco_hydro127C"/>
    <property type="match status" value="1"/>
</dbReference>
<dbReference type="AlphaFoldDB" id="F6FX78"/>
<feature type="compositionally biased region" description="Low complexity" evidence="1">
    <location>
        <begin position="1"/>
        <end position="19"/>
    </location>
</feature>
<dbReference type="EMBL" id="CP002810">
    <property type="protein sequence ID" value="AEG43581.1"/>
    <property type="molecule type" value="Genomic_DNA"/>
</dbReference>
<dbReference type="SUPFAM" id="SSF48208">
    <property type="entry name" value="Six-hairpin glycosidases"/>
    <property type="match status" value="1"/>
</dbReference>
<dbReference type="PANTHER" id="PTHR43465:SF2">
    <property type="entry name" value="DUF1680 DOMAIN PROTEIN (AFU_ORTHOLOGUE AFUA_1G08910)"/>
    <property type="match status" value="1"/>
</dbReference>
<evidence type="ECO:0000259" key="3">
    <source>
        <dbReference type="Pfam" id="PF20736"/>
    </source>
</evidence>
<feature type="domain" description="Non-reducing end beta-L-arabinofuranosidase-like GH127 C-terminal" evidence="4">
    <location>
        <begin position="534"/>
        <end position="649"/>
    </location>
</feature>
<sequence>MTLTTPAGAAGPVAGALPHARTRPLPTTAVRLLPSGRLGAWQERNAAATIPHCLDALETSGALDNLRRLLDPADPEHHDGPYRGFNFADSDVHKTLEAVAWESARTGVPVHEETVRRIVALLERVQAPSGYLDSHVQGGAAPSTEPYADLRWGHELYVLGHLLQAGVARARATGERDLLDVGRRWADEVTGRLEAGEEIFCGHPEVETALVELARETGERRYVDAARRMVDLRGHRRLGSGPFEPAYHQDATPVVEATEVAGHAVRQLYLLAGVVDLYLETGDTELLDAATRLWDDAFGRKTYVTGGMGSRHKDESFGDPFELPPDRAYAESCAGVARVLWAWRMLLATGEGRYADAIEHALHNVVAAATSLDGTAFFYSNPLHVREGHDGSDEYQASGRRGWFACACCPPNLARLVAALQTMVASAHDDGTLALHLYADADLELPRTGLPDGGAQDGVRLAVRTGYPWDGDVVVTASAPTPVPLALRVPGWADVARLRLVVDGEPRPVETDARGYAVVPPGAREVRLSLPMEPRALHAHPRVDAVRGCVALARGPVVHCLEQVDHPGVALEDVEIDPASLAVGPGDDTLGIGATLTATGRARPSGGLPLYRDAVPPDAADAAVPVEVRAVPYAVWGNRGEGPMRVWVPAAQTHAEQRAGR</sequence>
<accession>F6FX78</accession>
<name>F6FX78_ISOV2</name>
<evidence type="ECO:0000313" key="6">
    <source>
        <dbReference type="Proteomes" id="UP000009236"/>
    </source>
</evidence>
<dbReference type="InterPro" id="IPR049174">
    <property type="entry name" value="Beta-AFase-like"/>
</dbReference>
<evidence type="ECO:0000256" key="1">
    <source>
        <dbReference type="SAM" id="MobiDB-lite"/>
    </source>
</evidence>
<feature type="region of interest" description="Disordered" evidence="1">
    <location>
        <begin position="1"/>
        <end position="22"/>
    </location>
</feature>
<proteinExistence type="predicted"/>
<evidence type="ECO:0008006" key="7">
    <source>
        <dbReference type="Google" id="ProtNLM"/>
    </source>
</evidence>
<dbReference type="RefSeq" id="WP_013837973.1">
    <property type="nucleotide sequence ID" value="NC_015588.1"/>
</dbReference>
<organism evidence="6">
    <name type="scientific">Isoptericola variabilis (strain 225)</name>
    <dbReference type="NCBI Taxonomy" id="743718"/>
    <lineage>
        <taxon>Bacteria</taxon>
        <taxon>Bacillati</taxon>
        <taxon>Actinomycetota</taxon>
        <taxon>Actinomycetes</taxon>
        <taxon>Micrococcales</taxon>
        <taxon>Promicromonosporaceae</taxon>
        <taxon>Isoptericola</taxon>
    </lineage>
</organism>
<dbReference type="GO" id="GO:0005975">
    <property type="term" value="P:carbohydrate metabolic process"/>
    <property type="evidence" value="ECO:0007669"/>
    <property type="project" value="InterPro"/>
</dbReference>
<reference evidence="5 6" key="1">
    <citation type="submission" date="2011-05" db="EMBL/GenBank/DDBJ databases">
        <title>Complete sequence of Isoptericola variabilis 225.</title>
        <authorList>
            <consortium name="US DOE Joint Genome Institute"/>
            <person name="Lucas S."/>
            <person name="Han J."/>
            <person name="Lapidus A."/>
            <person name="Cheng J.-F."/>
            <person name="Goodwin L."/>
            <person name="Pitluck S."/>
            <person name="Peters L."/>
            <person name="Mikhailova N."/>
            <person name="Zeytun A."/>
            <person name="Han C."/>
            <person name="Tapia R."/>
            <person name="Land M."/>
            <person name="Hauser L."/>
            <person name="Kyrpides N."/>
            <person name="Ivanova N."/>
            <person name="Pagani I."/>
            <person name="Siebers A."/>
            <person name="Allgaier M."/>
            <person name="Thelen M."/>
            <person name="Hugenholtz P."/>
            <person name="Gladden J."/>
            <person name="Woyke T."/>
        </authorList>
    </citation>
    <scope>NUCLEOTIDE SEQUENCE [LARGE SCALE GENOMIC DNA]</scope>
    <source>
        <strain evidence="6">225</strain>
    </source>
</reference>
<dbReference type="Proteomes" id="UP000009236">
    <property type="component" value="Chromosome"/>
</dbReference>
<dbReference type="eggNOG" id="COG3533">
    <property type="taxonomic scope" value="Bacteria"/>
</dbReference>
<evidence type="ECO:0000313" key="5">
    <source>
        <dbReference type="EMBL" id="AEG43581.1"/>
    </source>
</evidence>
<dbReference type="KEGG" id="iva:Isova_0795"/>
<feature type="domain" description="Non-reducing end beta-L-arabinofuranosidase-like GH127 catalytic" evidence="2">
    <location>
        <begin position="30"/>
        <end position="421"/>
    </location>
</feature>
<dbReference type="InterPro" id="IPR012878">
    <property type="entry name" value="Beta-AFase-like_GH127_cat"/>
</dbReference>
<dbReference type="InterPro" id="IPR008928">
    <property type="entry name" value="6-hairpin_glycosidase_sf"/>
</dbReference>
<protein>
    <recommendedName>
        <fullName evidence="7">Glycoside hydrolase family 127 protein</fullName>
    </recommendedName>
</protein>
<dbReference type="InterPro" id="IPR049049">
    <property type="entry name" value="Beta-AFase-like_GH127_C"/>
</dbReference>
<dbReference type="PANTHER" id="PTHR43465">
    <property type="entry name" value="DUF1680 DOMAIN PROTEIN (AFU_ORTHOLOGUE AFUA_1G08910)"/>
    <property type="match status" value="1"/>
</dbReference>
<gene>
    <name evidence="5" type="ordered locus">Isova_0795</name>
</gene>
<dbReference type="HOGENOM" id="CLU_013148_1_0_11"/>